<evidence type="ECO:0000256" key="2">
    <source>
        <dbReference type="ARBA" id="ARBA00022722"/>
    </source>
</evidence>
<dbReference type="InterPro" id="IPR003611">
    <property type="entry name" value="NUMOD3"/>
</dbReference>
<dbReference type="EMBL" id="MW794301">
    <property type="protein sequence ID" value="QYB19812.1"/>
    <property type="molecule type" value="Genomic_DNA"/>
</dbReference>
<dbReference type="EMBL" id="MW794296">
    <property type="protein sequence ID" value="QYB19499.1"/>
    <property type="molecule type" value="Genomic_DNA"/>
</dbReference>
<dbReference type="SMART" id="SM00497">
    <property type="entry name" value="IENR1"/>
    <property type="match status" value="1"/>
</dbReference>
<dbReference type="PROSITE" id="PS50164">
    <property type="entry name" value="GIY_YIG"/>
    <property type="match status" value="1"/>
</dbReference>
<dbReference type="Pfam" id="PF01541">
    <property type="entry name" value="GIY-YIG"/>
    <property type="match status" value="1"/>
</dbReference>
<dbReference type="InterPro" id="IPR035901">
    <property type="entry name" value="GIY-YIG_endonuc_sf"/>
</dbReference>
<dbReference type="Gene3D" id="3.40.1440.10">
    <property type="entry name" value="GIY-YIG endonuclease"/>
    <property type="match status" value="1"/>
</dbReference>
<dbReference type="InterPro" id="IPR010896">
    <property type="entry name" value="NUMOD1"/>
</dbReference>
<dbReference type="EMBL" id="MW794295">
    <property type="protein sequence ID" value="QYB19438.1"/>
    <property type="molecule type" value="Genomic_DNA"/>
</dbReference>
<keyword evidence="5" id="KW-1133">Transmembrane helix</keyword>
<accession>A0A8F8SQD6</accession>
<dbReference type="GO" id="GO:0016787">
    <property type="term" value="F:hydrolase activity"/>
    <property type="evidence" value="ECO:0007669"/>
    <property type="project" value="UniProtKB-KW"/>
</dbReference>
<dbReference type="EMBL" id="MW794297">
    <property type="protein sequence ID" value="QYB19561.1"/>
    <property type="molecule type" value="Genomic_DNA"/>
</dbReference>
<dbReference type="InterPro" id="IPR003647">
    <property type="entry name" value="Intron_nuc_1_rpt"/>
</dbReference>
<protein>
    <submittedName>
        <fullName evidence="7">GIY-YIG endonuclease</fullName>
    </submittedName>
</protein>
<keyword evidence="4" id="KW-0378">Hydrolase</keyword>
<dbReference type="SUPFAM" id="SSF82771">
    <property type="entry name" value="GIY-YIG endonuclease"/>
    <property type="match status" value="1"/>
</dbReference>
<evidence type="ECO:0000313" key="7">
    <source>
        <dbReference type="EMBL" id="QYB19438.1"/>
    </source>
</evidence>
<keyword evidence="5" id="KW-0812">Transmembrane</keyword>
<dbReference type="EMBL" id="MW794298">
    <property type="protein sequence ID" value="QYB19623.1"/>
    <property type="molecule type" value="Genomic_DNA"/>
</dbReference>
<dbReference type="SUPFAM" id="SSF64496">
    <property type="entry name" value="DNA-binding domain of intron-encoded endonucleases"/>
    <property type="match status" value="1"/>
</dbReference>
<proteinExistence type="predicted"/>
<keyword evidence="7" id="KW-0496">Mitochondrion</keyword>
<sequence length="406" mass="45873">MMINLILLWETFTNSFRAEMLDVASLFAIFCAILVIVSKNPVLLWDKLSNSGNLLKLLIPSHSCKRIGGWINNSCMVITQLIIERLMDYRGSKSAVGKSIISLLVFVLFAYIILILPLPELYFYELLLSSSNYGRLVIFPLQKNTFDKIKYTPSSTLRSKGSCLSLVCMRNYSTDNSVVPVIKYSNADTQKLQIINENRGKSGVYCWTNQLNGQRYVGSSVNLARRFTDYFNINYISDERYNMLTNKALLKHGYANFTVEILEYCELDVLRSREQHFLDLLEPEYNMLKTAGSLLGFKHSEETIAKLKARFKDRVFTSEHLEKLSAAKLGNKNGRGGKGRERAEGAGSPSVQIEVFNLETGIKTIYPSKSEAGKALGVPSGSIRMYLSRNSKKPYKGIYFLQKLAG</sequence>
<keyword evidence="5" id="KW-0472">Membrane</keyword>
<organism evidence="7">
    <name type="scientific">Monilinia fructicola</name>
    <name type="common">Brown rot fungus</name>
    <name type="synonym">Ciboria fructicola</name>
    <dbReference type="NCBI Taxonomy" id="38448"/>
    <lineage>
        <taxon>Eukaryota</taxon>
        <taxon>Fungi</taxon>
        <taxon>Dikarya</taxon>
        <taxon>Ascomycota</taxon>
        <taxon>Pezizomycotina</taxon>
        <taxon>Leotiomycetes</taxon>
        <taxon>Helotiales</taxon>
        <taxon>Sclerotiniaceae</taxon>
        <taxon>Monilinia</taxon>
    </lineage>
</organism>
<dbReference type="Pfam" id="PF07460">
    <property type="entry name" value="NUMOD3"/>
    <property type="match status" value="1"/>
</dbReference>
<evidence type="ECO:0000256" key="3">
    <source>
        <dbReference type="ARBA" id="ARBA00022759"/>
    </source>
</evidence>
<dbReference type="CDD" id="cd10445">
    <property type="entry name" value="GIY-YIG_bI1_like"/>
    <property type="match status" value="1"/>
</dbReference>
<dbReference type="EMBL" id="MW794300">
    <property type="protein sequence ID" value="QYB19749.1"/>
    <property type="molecule type" value="Genomic_DNA"/>
</dbReference>
<evidence type="ECO:0000256" key="5">
    <source>
        <dbReference type="SAM" id="Phobius"/>
    </source>
</evidence>
<dbReference type="Pfam" id="PF07453">
    <property type="entry name" value="NUMOD1"/>
    <property type="match status" value="1"/>
</dbReference>
<evidence type="ECO:0000256" key="1">
    <source>
        <dbReference type="ARBA" id="ARBA00010045"/>
    </source>
</evidence>
<feature type="transmembrane region" description="Helical" evidence="5">
    <location>
        <begin position="20"/>
        <end position="37"/>
    </location>
</feature>
<name>A0A8F8SQD6_MONFR</name>
<dbReference type="InterPro" id="IPR006350">
    <property type="entry name" value="Intron_endoG1"/>
</dbReference>
<reference evidence="7" key="1">
    <citation type="journal article" date="2021" name="Front. Microbiol.">
        <title>Pan-Mitogenomics Approach Discovers Diversity and Dynamism in the Prominent Brown Rot Fungal Pathogens.</title>
        <authorList>
            <person name="Yildiz G."/>
            <person name="Ozkilinc H."/>
        </authorList>
    </citation>
    <scope>NUCLEOTIDE SEQUENCE</scope>
</reference>
<feature type="transmembrane region" description="Helical" evidence="5">
    <location>
        <begin position="95"/>
        <end position="116"/>
    </location>
</feature>
<dbReference type="InterPro" id="IPR000305">
    <property type="entry name" value="GIY-YIG_endonuc"/>
</dbReference>
<evidence type="ECO:0000259" key="6">
    <source>
        <dbReference type="PROSITE" id="PS50164"/>
    </source>
</evidence>
<dbReference type="NCBIfam" id="TIGR01453">
    <property type="entry name" value="grpIintron_endo"/>
    <property type="match status" value="1"/>
</dbReference>
<comment type="similarity">
    <text evidence="1">To endonucleases of group I introns of fungi and phage.</text>
</comment>
<evidence type="ECO:0000256" key="4">
    <source>
        <dbReference type="ARBA" id="ARBA00022801"/>
    </source>
</evidence>
<dbReference type="AlphaFoldDB" id="A0A8F8SQD6"/>
<dbReference type="SMART" id="SM00465">
    <property type="entry name" value="GIYc"/>
    <property type="match status" value="1"/>
</dbReference>
<dbReference type="GO" id="GO:0004519">
    <property type="term" value="F:endonuclease activity"/>
    <property type="evidence" value="ECO:0007669"/>
    <property type="project" value="UniProtKB-KW"/>
</dbReference>
<feature type="domain" description="GIY-YIG" evidence="6">
    <location>
        <begin position="200"/>
        <end position="287"/>
    </location>
</feature>
<dbReference type="EMBL" id="MW794299">
    <property type="protein sequence ID" value="QYB19687.1"/>
    <property type="molecule type" value="Genomic_DNA"/>
</dbReference>
<keyword evidence="2" id="KW-0540">Nuclease</keyword>
<dbReference type="GO" id="GO:0003677">
    <property type="term" value="F:DNA binding"/>
    <property type="evidence" value="ECO:0007669"/>
    <property type="project" value="InterPro"/>
</dbReference>
<gene>
    <name evidence="7" type="primary">HE</name>
</gene>
<keyword evidence="3 7" id="KW-0255">Endonuclease</keyword>
<geneLocation type="mitochondrion" evidence="7"/>